<dbReference type="Gene3D" id="4.10.240.10">
    <property type="entry name" value="Zn(2)-C6 fungal-type DNA-binding domain"/>
    <property type="match status" value="1"/>
</dbReference>
<proteinExistence type="predicted"/>
<feature type="compositionally biased region" description="Polar residues" evidence="2">
    <location>
        <begin position="1"/>
        <end position="22"/>
    </location>
</feature>
<keyword evidence="1" id="KW-0539">Nucleus</keyword>
<dbReference type="CDD" id="cd00067">
    <property type="entry name" value="GAL4"/>
    <property type="match status" value="1"/>
</dbReference>
<dbReference type="PROSITE" id="PS00463">
    <property type="entry name" value="ZN2_CY6_FUNGAL_1"/>
    <property type="match status" value="1"/>
</dbReference>
<dbReference type="GO" id="GO:0008270">
    <property type="term" value="F:zinc ion binding"/>
    <property type="evidence" value="ECO:0007669"/>
    <property type="project" value="InterPro"/>
</dbReference>
<evidence type="ECO:0000256" key="2">
    <source>
        <dbReference type="SAM" id="MobiDB-lite"/>
    </source>
</evidence>
<name>A0A9P9EHX9_9HYPO</name>
<evidence type="ECO:0000256" key="1">
    <source>
        <dbReference type="ARBA" id="ARBA00023242"/>
    </source>
</evidence>
<dbReference type="EMBL" id="JAGMUU010000015">
    <property type="protein sequence ID" value="KAH7137406.1"/>
    <property type="molecule type" value="Genomic_DNA"/>
</dbReference>
<gene>
    <name evidence="4" type="ORF">B0J13DRAFT_528040</name>
</gene>
<dbReference type="Pfam" id="PF00172">
    <property type="entry name" value="Zn_clus"/>
    <property type="match status" value="1"/>
</dbReference>
<dbReference type="GO" id="GO:0000981">
    <property type="term" value="F:DNA-binding transcription factor activity, RNA polymerase II-specific"/>
    <property type="evidence" value="ECO:0007669"/>
    <property type="project" value="InterPro"/>
</dbReference>
<protein>
    <recommendedName>
        <fullName evidence="3">Zn(2)-C6 fungal-type domain-containing protein</fullName>
    </recommendedName>
</protein>
<evidence type="ECO:0000259" key="3">
    <source>
        <dbReference type="PROSITE" id="PS50048"/>
    </source>
</evidence>
<dbReference type="InterPro" id="IPR036864">
    <property type="entry name" value="Zn2-C6_fun-type_DNA-bd_sf"/>
</dbReference>
<dbReference type="PROSITE" id="PS50048">
    <property type="entry name" value="ZN2_CY6_FUNGAL_2"/>
    <property type="match status" value="1"/>
</dbReference>
<keyword evidence="5" id="KW-1185">Reference proteome</keyword>
<dbReference type="AlphaFoldDB" id="A0A9P9EHX9"/>
<dbReference type="Proteomes" id="UP000717696">
    <property type="component" value="Unassembled WGS sequence"/>
</dbReference>
<accession>A0A9P9EHX9</accession>
<feature type="region of interest" description="Disordered" evidence="2">
    <location>
        <begin position="1"/>
        <end position="33"/>
    </location>
</feature>
<reference evidence="4" key="1">
    <citation type="journal article" date="2021" name="Nat. Commun.">
        <title>Genetic determinants of endophytism in the Arabidopsis root mycobiome.</title>
        <authorList>
            <person name="Mesny F."/>
            <person name="Miyauchi S."/>
            <person name="Thiergart T."/>
            <person name="Pickel B."/>
            <person name="Atanasova L."/>
            <person name="Karlsson M."/>
            <person name="Huettel B."/>
            <person name="Barry K.W."/>
            <person name="Haridas S."/>
            <person name="Chen C."/>
            <person name="Bauer D."/>
            <person name="Andreopoulos W."/>
            <person name="Pangilinan J."/>
            <person name="LaButti K."/>
            <person name="Riley R."/>
            <person name="Lipzen A."/>
            <person name="Clum A."/>
            <person name="Drula E."/>
            <person name="Henrissat B."/>
            <person name="Kohler A."/>
            <person name="Grigoriev I.V."/>
            <person name="Martin F.M."/>
            <person name="Hacquard S."/>
        </authorList>
    </citation>
    <scope>NUCLEOTIDE SEQUENCE</scope>
    <source>
        <strain evidence="4">MPI-CAGE-AT-0021</strain>
    </source>
</reference>
<dbReference type="OrthoDB" id="103819at2759"/>
<dbReference type="SUPFAM" id="SSF57701">
    <property type="entry name" value="Zn2/Cys6 DNA-binding domain"/>
    <property type="match status" value="1"/>
</dbReference>
<organism evidence="4 5">
    <name type="scientific">Dactylonectria estremocensis</name>
    <dbReference type="NCBI Taxonomy" id="1079267"/>
    <lineage>
        <taxon>Eukaryota</taxon>
        <taxon>Fungi</taxon>
        <taxon>Dikarya</taxon>
        <taxon>Ascomycota</taxon>
        <taxon>Pezizomycotina</taxon>
        <taxon>Sordariomycetes</taxon>
        <taxon>Hypocreomycetidae</taxon>
        <taxon>Hypocreales</taxon>
        <taxon>Nectriaceae</taxon>
        <taxon>Dactylonectria</taxon>
    </lineage>
</organism>
<sequence>MSITFDSLSPTSPAGYDTTSEPAKSDDGSIPIQPIVSQRRQRSDYPACQTCRKRKVRCIQGTPGEQCVNCLLFGDECVIPTGKRRFKPKTRLSINPNVRSGSILRRLVKRPRIGGGPWKNQQPRPLASLPTPESSQECSCEADCGFYRSKCHDDVMIGAKDGLTSGLSSDIESTDTQEIYRRPSETVQSAHRDHIRLLSLLEAWDDIGTLNIA</sequence>
<evidence type="ECO:0000313" key="4">
    <source>
        <dbReference type="EMBL" id="KAH7137406.1"/>
    </source>
</evidence>
<dbReference type="InterPro" id="IPR001138">
    <property type="entry name" value="Zn2Cys6_DnaBD"/>
</dbReference>
<evidence type="ECO:0000313" key="5">
    <source>
        <dbReference type="Proteomes" id="UP000717696"/>
    </source>
</evidence>
<comment type="caution">
    <text evidence="4">The sequence shown here is derived from an EMBL/GenBank/DDBJ whole genome shotgun (WGS) entry which is preliminary data.</text>
</comment>
<dbReference type="SMART" id="SM00066">
    <property type="entry name" value="GAL4"/>
    <property type="match status" value="1"/>
</dbReference>
<feature type="domain" description="Zn(2)-C6 fungal-type" evidence="3">
    <location>
        <begin position="47"/>
        <end position="79"/>
    </location>
</feature>